<reference evidence="2" key="1">
    <citation type="submission" date="2021-05" db="EMBL/GenBank/DDBJ databases">
        <title>A free-living protist that lacks canonical eukaryotic 1 DNA replication and segregation systems.</title>
        <authorList>
            <person name="Salas-Leiva D.E."/>
            <person name="Tromer E.C."/>
            <person name="Curtis B.A."/>
            <person name="Jerlstrom-Hultqvist J."/>
            <person name="Kolisko M."/>
            <person name="Yi Z."/>
            <person name="Salas-Leiva J.S."/>
            <person name="Gallot-Lavallee L."/>
            <person name="Kops G.J.P.L."/>
            <person name="Archibald J.M."/>
            <person name="Simpson A.G.B."/>
            <person name="Roger A.J."/>
        </authorList>
    </citation>
    <scope>NUCLEOTIDE SEQUENCE</scope>
    <source>
        <strain evidence="2">BICM</strain>
    </source>
</reference>
<name>A0A8J6B3U3_9EUKA</name>
<proteinExistence type="predicted"/>
<accession>A0A8J6B3U3</accession>
<keyword evidence="3" id="KW-1185">Reference proteome</keyword>
<sequence>MDFSRFGNRPLSRTILTQNSTSGMEPRANAVISRIHSLDSELTSYISKADQRWHQKIKVATERISESFMSRHPQLVKLENDIAAVQEAVSDLKRESEAHPEVERYTRARESINTAIRQEKQERLELETRLFTALEAQLESVREINGDDCPRTHSTNPKDLETVRVKFVREKDANREWLEKVSNSIDESVGKAREAAESLKKERVARQKRVEEACGSLQTELATLLEGERSCKADSEGVLIGLLDSVAERVARAHVAI</sequence>
<gene>
    <name evidence="2" type="ORF">J8273_4843</name>
</gene>
<dbReference type="AlphaFoldDB" id="A0A8J6B3U3"/>
<evidence type="ECO:0000256" key="1">
    <source>
        <dbReference type="SAM" id="Coils"/>
    </source>
</evidence>
<dbReference type="Proteomes" id="UP000717585">
    <property type="component" value="Unassembled WGS sequence"/>
</dbReference>
<evidence type="ECO:0000313" key="2">
    <source>
        <dbReference type="EMBL" id="KAG9393724.1"/>
    </source>
</evidence>
<evidence type="ECO:0000313" key="3">
    <source>
        <dbReference type="Proteomes" id="UP000717585"/>
    </source>
</evidence>
<keyword evidence="1" id="KW-0175">Coiled coil</keyword>
<comment type="caution">
    <text evidence="2">The sequence shown here is derived from an EMBL/GenBank/DDBJ whole genome shotgun (WGS) entry which is preliminary data.</text>
</comment>
<organism evidence="2 3">
    <name type="scientific">Carpediemonas membranifera</name>
    <dbReference type="NCBI Taxonomy" id="201153"/>
    <lineage>
        <taxon>Eukaryota</taxon>
        <taxon>Metamonada</taxon>
        <taxon>Carpediemonas-like organisms</taxon>
        <taxon>Carpediemonas</taxon>
    </lineage>
</organism>
<dbReference type="EMBL" id="JAHDYR010000021">
    <property type="protein sequence ID" value="KAG9393724.1"/>
    <property type="molecule type" value="Genomic_DNA"/>
</dbReference>
<feature type="coiled-coil region" evidence="1">
    <location>
        <begin position="75"/>
        <end position="137"/>
    </location>
</feature>
<protein>
    <submittedName>
        <fullName evidence="2">Chromosome partition protein Smc</fullName>
    </submittedName>
</protein>